<dbReference type="VEuPathDB" id="TriTrypDB:BSAL_31795"/>
<dbReference type="GO" id="GO:0006364">
    <property type="term" value="P:rRNA processing"/>
    <property type="evidence" value="ECO:0007669"/>
    <property type="project" value="UniProtKB-KW"/>
</dbReference>
<proteinExistence type="inferred from homology"/>
<dbReference type="GO" id="GO:0005634">
    <property type="term" value="C:nucleus"/>
    <property type="evidence" value="ECO:0007669"/>
    <property type="project" value="UniProtKB-SubCell"/>
</dbReference>
<evidence type="ECO:0000313" key="6">
    <source>
        <dbReference type="Proteomes" id="UP000051952"/>
    </source>
</evidence>
<dbReference type="PANTHER" id="PTHR13026:SF0">
    <property type="entry name" value="RIBOSOMAL RNA PROCESSING 1B"/>
    <property type="match status" value="1"/>
</dbReference>
<name>A0A0S4JIU4_BODSA</name>
<evidence type="ECO:0000256" key="4">
    <source>
        <dbReference type="ARBA" id="ARBA00023242"/>
    </source>
</evidence>
<dbReference type="EMBL" id="CYKH01001916">
    <property type="protein sequence ID" value="CUG91384.1"/>
    <property type="molecule type" value="Genomic_DNA"/>
</dbReference>
<accession>A0A0S4JIU4</accession>
<dbReference type="OMA" id="AWCDLEL"/>
<gene>
    <name evidence="5" type="ORF">BSAL_31795</name>
</gene>
<evidence type="ECO:0000256" key="3">
    <source>
        <dbReference type="ARBA" id="ARBA00022552"/>
    </source>
</evidence>
<reference evidence="6" key="1">
    <citation type="submission" date="2015-09" db="EMBL/GenBank/DDBJ databases">
        <authorList>
            <consortium name="Pathogen Informatics"/>
        </authorList>
    </citation>
    <scope>NUCLEOTIDE SEQUENCE [LARGE SCALE GENOMIC DNA]</scope>
    <source>
        <strain evidence="6">Lake Konstanz</strain>
    </source>
</reference>
<dbReference type="AlphaFoldDB" id="A0A0S4JIU4"/>
<comment type="similarity">
    <text evidence="2">Belongs to the RRP1 family.</text>
</comment>
<dbReference type="PANTHER" id="PTHR13026">
    <property type="entry name" value="NNP-1 PROTEIN NOVEL NUCLEAR PROTEIN 1 NOP52"/>
    <property type="match status" value="1"/>
</dbReference>
<evidence type="ECO:0000313" key="5">
    <source>
        <dbReference type="EMBL" id="CUG91384.1"/>
    </source>
</evidence>
<dbReference type="Pfam" id="PF05997">
    <property type="entry name" value="Nop52"/>
    <property type="match status" value="1"/>
</dbReference>
<protein>
    <recommendedName>
        <fullName evidence="7">Nucleolar protein</fullName>
    </recommendedName>
</protein>
<evidence type="ECO:0000256" key="2">
    <source>
        <dbReference type="ARBA" id="ARBA00006374"/>
    </source>
</evidence>
<dbReference type="Proteomes" id="UP000051952">
    <property type="component" value="Unassembled WGS sequence"/>
</dbReference>
<sequence length="479" mass="54992">MRVKKKDLRRGEAQLPINYPAPTVEDSFNYEREKDRVENLCKRLANNEVEIRDAVLAEIPRFLKELTQPLVAQQERTGTVDSADVARAELIMMKLCVGLHYCFWHSDKPLVQHECAFKISQLLFAPVSNSYRVMFIRSFFKILTREWPKIDHYRIDKYMALVRKVMFQMIALVSQIERGEILPRPVVMKAEGNFISAILDSNQGGVDSKKGKKTTSVAKQRAQANGDVNALGNVLAELKTLFQDEVLENIRSVGLTMHICDLMFDELTRAKLSVDLFVQLASIIPCFAMSRGNYVEKRVLDNFFAPLTGGVIESQWENDDREQDILTLYSRMVDVCREYSVSNRTLRNVRMMFSEAQLLLEQRLVSLGAPNELIATRPADLRRTIEREVKEIDAMRMRVAREKDGIKQLKRTERTKAVRTVKKAVASGREVDPKMAAVAKAVEARAKKKSLVRDTKRKKNYKLTKKDLTESRSFRIAKK</sequence>
<evidence type="ECO:0000256" key="1">
    <source>
        <dbReference type="ARBA" id="ARBA00004123"/>
    </source>
</evidence>
<dbReference type="GO" id="GO:0030688">
    <property type="term" value="C:preribosome, small subunit precursor"/>
    <property type="evidence" value="ECO:0007669"/>
    <property type="project" value="InterPro"/>
</dbReference>
<comment type="subcellular location">
    <subcellularLocation>
        <location evidence="1">Nucleus</location>
    </subcellularLocation>
</comment>
<evidence type="ECO:0008006" key="7">
    <source>
        <dbReference type="Google" id="ProtNLM"/>
    </source>
</evidence>
<organism evidence="5 6">
    <name type="scientific">Bodo saltans</name>
    <name type="common">Flagellated protozoan</name>
    <dbReference type="NCBI Taxonomy" id="75058"/>
    <lineage>
        <taxon>Eukaryota</taxon>
        <taxon>Discoba</taxon>
        <taxon>Euglenozoa</taxon>
        <taxon>Kinetoplastea</taxon>
        <taxon>Metakinetoplastina</taxon>
        <taxon>Eubodonida</taxon>
        <taxon>Bodonidae</taxon>
        <taxon>Bodo</taxon>
    </lineage>
</organism>
<dbReference type="InterPro" id="IPR010301">
    <property type="entry name" value="RRP1"/>
</dbReference>
<dbReference type="OrthoDB" id="2019504at2759"/>
<keyword evidence="3" id="KW-0698">rRNA processing</keyword>
<keyword evidence="4" id="KW-0539">Nucleus</keyword>
<keyword evidence="6" id="KW-1185">Reference proteome</keyword>